<reference evidence="6" key="1">
    <citation type="submission" date="2023-07" db="EMBL/GenBank/DDBJ databases">
        <title>Novel species in the genus Lipingzhangella isolated from Sambhar Salt Lake.</title>
        <authorList>
            <person name="Jiya N."/>
            <person name="Kajale S."/>
            <person name="Sharma A."/>
        </authorList>
    </citation>
    <scope>NUCLEOTIDE SEQUENCE [LARGE SCALE GENOMIC DNA]</scope>
    <source>
        <strain evidence="6">LS1_29</strain>
    </source>
</reference>
<sequence length="312" mass="33700">MAKHTLAEVRERTYKSRDSWWTVFLVDPLAGRLVVWAANHTALTPNQVTFGAAVLGAGSAACLVLGSWPWLFAGALLFHLSFVLDCVDGKLARLTGTGTVFGVWVDFILDRVRFFACMSALLAGQWLATGDVLYLLLAPPVVFLDLMRYLNAAQVDTTRRVLHRRCRSPGESPARPQHPNDALGAATQTGADAIPEPSRDGPSAPPTDGGGTGADGSVPGPESSPLPTEDRLRAALARHRVRPHLFSGIEFEMTVCVLAPASALLWLFGLPNTIAVIVAAACACLLLFEFVVVYRLWAHIRARSAEPRESRP</sequence>
<evidence type="ECO:0000313" key="6">
    <source>
        <dbReference type="Proteomes" id="UP001250214"/>
    </source>
</evidence>
<comment type="caution">
    <text evidence="5">The sequence shown here is derived from an EMBL/GenBank/DDBJ whole genome shotgun (WGS) entry which is preliminary data.</text>
</comment>
<dbReference type="Pfam" id="PF01066">
    <property type="entry name" value="CDP-OH_P_transf"/>
    <property type="match status" value="1"/>
</dbReference>
<dbReference type="Gene3D" id="1.20.120.1760">
    <property type="match status" value="1"/>
</dbReference>
<feature type="transmembrane region" description="Helical" evidence="4">
    <location>
        <begin position="50"/>
        <end position="71"/>
    </location>
</feature>
<dbReference type="PROSITE" id="PS00379">
    <property type="entry name" value="CDP_ALCOHOL_P_TRANSF"/>
    <property type="match status" value="1"/>
</dbReference>
<evidence type="ECO:0000256" key="2">
    <source>
        <dbReference type="RuleBase" id="RU003750"/>
    </source>
</evidence>
<keyword evidence="4" id="KW-0812">Transmembrane</keyword>
<dbReference type="InterPro" id="IPR043130">
    <property type="entry name" value="CDP-OH_PTrfase_TM_dom"/>
</dbReference>
<feature type="region of interest" description="Disordered" evidence="3">
    <location>
        <begin position="191"/>
        <end position="228"/>
    </location>
</feature>
<name>A0ABU2HA74_9ACTN</name>
<comment type="similarity">
    <text evidence="2">Belongs to the CDP-alcohol phosphatidyltransferase class-I family.</text>
</comment>
<evidence type="ECO:0000256" key="3">
    <source>
        <dbReference type="SAM" id="MobiDB-lite"/>
    </source>
</evidence>
<keyword evidence="4" id="KW-0472">Membrane</keyword>
<feature type="transmembrane region" description="Helical" evidence="4">
    <location>
        <begin position="245"/>
        <end position="268"/>
    </location>
</feature>
<proteinExistence type="inferred from homology"/>
<dbReference type="InterPro" id="IPR048254">
    <property type="entry name" value="CDP_ALCOHOL_P_TRANSF_CS"/>
</dbReference>
<dbReference type="InterPro" id="IPR000462">
    <property type="entry name" value="CDP-OH_P_trans"/>
</dbReference>
<keyword evidence="1 2" id="KW-0808">Transferase</keyword>
<dbReference type="Proteomes" id="UP001250214">
    <property type="component" value="Unassembled WGS sequence"/>
</dbReference>
<evidence type="ECO:0000256" key="4">
    <source>
        <dbReference type="SAM" id="Phobius"/>
    </source>
</evidence>
<organism evidence="5 6">
    <name type="scientific">Lipingzhangella rawalii</name>
    <dbReference type="NCBI Taxonomy" id="2055835"/>
    <lineage>
        <taxon>Bacteria</taxon>
        <taxon>Bacillati</taxon>
        <taxon>Actinomycetota</taxon>
        <taxon>Actinomycetes</taxon>
        <taxon>Streptosporangiales</taxon>
        <taxon>Nocardiopsidaceae</taxon>
        <taxon>Lipingzhangella</taxon>
    </lineage>
</organism>
<protein>
    <submittedName>
        <fullName evidence="5">CDP-alcohol phosphatidyltransferase family protein</fullName>
    </submittedName>
</protein>
<dbReference type="EMBL" id="JAVLVT010000010">
    <property type="protein sequence ID" value="MDS1272188.1"/>
    <property type="molecule type" value="Genomic_DNA"/>
</dbReference>
<accession>A0ABU2HA74</accession>
<gene>
    <name evidence="5" type="ORF">RIF23_18015</name>
</gene>
<keyword evidence="6" id="KW-1185">Reference proteome</keyword>
<evidence type="ECO:0000313" key="5">
    <source>
        <dbReference type="EMBL" id="MDS1272188.1"/>
    </source>
</evidence>
<evidence type="ECO:0000256" key="1">
    <source>
        <dbReference type="ARBA" id="ARBA00022679"/>
    </source>
</evidence>
<feature type="transmembrane region" description="Helical" evidence="4">
    <location>
        <begin position="274"/>
        <end position="297"/>
    </location>
</feature>
<feature type="region of interest" description="Disordered" evidence="3">
    <location>
        <begin position="166"/>
        <end position="185"/>
    </location>
</feature>
<dbReference type="RefSeq" id="WP_310913759.1">
    <property type="nucleotide sequence ID" value="NZ_JAVLVT010000010.1"/>
</dbReference>
<keyword evidence="4" id="KW-1133">Transmembrane helix</keyword>